<dbReference type="EC" id="3.1.26.4" evidence="5"/>
<dbReference type="AlphaFoldDB" id="A0A644UAM1"/>
<reference evidence="12" key="1">
    <citation type="submission" date="2019-08" db="EMBL/GenBank/DDBJ databases">
        <authorList>
            <person name="Kucharzyk K."/>
            <person name="Murdoch R.W."/>
            <person name="Higgins S."/>
            <person name="Loffler F."/>
        </authorList>
    </citation>
    <scope>NUCLEOTIDE SEQUENCE</scope>
</reference>
<dbReference type="GO" id="GO:0046872">
    <property type="term" value="F:metal ion binding"/>
    <property type="evidence" value="ECO:0007669"/>
    <property type="project" value="UniProtKB-KW"/>
</dbReference>
<dbReference type="GO" id="GO:0003676">
    <property type="term" value="F:nucleic acid binding"/>
    <property type="evidence" value="ECO:0007669"/>
    <property type="project" value="InterPro"/>
</dbReference>
<evidence type="ECO:0000256" key="1">
    <source>
        <dbReference type="ARBA" id="ARBA00000077"/>
    </source>
</evidence>
<dbReference type="GO" id="GO:0004523">
    <property type="term" value="F:RNA-DNA hybrid ribonuclease activity"/>
    <property type="evidence" value="ECO:0007669"/>
    <property type="project" value="UniProtKB-EC"/>
</dbReference>
<evidence type="ECO:0000256" key="2">
    <source>
        <dbReference type="ARBA" id="ARBA00001946"/>
    </source>
</evidence>
<protein>
    <recommendedName>
        <fullName evidence="5">ribonuclease H</fullName>
        <ecNumber evidence="5">3.1.26.4</ecNumber>
    </recommendedName>
</protein>
<feature type="domain" description="RNase H type-1" evidence="11">
    <location>
        <begin position="1"/>
        <end position="170"/>
    </location>
</feature>
<dbReference type="InterPro" id="IPR036397">
    <property type="entry name" value="RNaseH_sf"/>
</dbReference>
<organism evidence="12">
    <name type="scientific">bioreactor metagenome</name>
    <dbReference type="NCBI Taxonomy" id="1076179"/>
    <lineage>
        <taxon>unclassified sequences</taxon>
        <taxon>metagenomes</taxon>
        <taxon>ecological metagenomes</taxon>
    </lineage>
</organism>
<evidence type="ECO:0000256" key="10">
    <source>
        <dbReference type="ARBA" id="ARBA00022842"/>
    </source>
</evidence>
<dbReference type="CDD" id="cd09278">
    <property type="entry name" value="RNase_HI_prokaryote_like"/>
    <property type="match status" value="1"/>
</dbReference>
<keyword evidence="7" id="KW-0479">Metal-binding</keyword>
<name>A0A644UAM1_9ZZZZ</name>
<accession>A0A644UAM1</accession>
<dbReference type="InterPro" id="IPR002156">
    <property type="entry name" value="RNaseH_domain"/>
</dbReference>
<evidence type="ECO:0000256" key="9">
    <source>
        <dbReference type="ARBA" id="ARBA00022801"/>
    </source>
</evidence>
<sequence>MKLTFYTDGASRENPGRGGWGVYAEILGSGGEEKTFKLSGANPYTTNNRMELTACIQALRFLDMVVLNKYFVDKKNLGKEFLVTIKTDSQYVKKGITEWIENWQKNNWKGANKKPVLNKELWQKFLKIKNTINDKLLENNFPEIKFEYVAGHAGIKGNEIADELATEAADKLLAEE</sequence>
<dbReference type="PANTHER" id="PTHR10642:SF26">
    <property type="entry name" value="RIBONUCLEASE H1"/>
    <property type="match status" value="1"/>
</dbReference>
<proteinExistence type="inferred from homology"/>
<comment type="caution">
    <text evidence="12">The sequence shown here is derived from an EMBL/GenBank/DDBJ whole genome shotgun (WGS) entry which is preliminary data.</text>
</comment>
<comment type="subunit">
    <text evidence="4">Monomer.</text>
</comment>
<evidence type="ECO:0000256" key="3">
    <source>
        <dbReference type="ARBA" id="ARBA00005300"/>
    </source>
</evidence>
<evidence type="ECO:0000313" key="12">
    <source>
        <dbReference type="EMBL" id="MPL75920.1"/>
    </source>
</evidence>
<dbReference type="InterPro" id="IPR050092">
    <property type="entry name" value="RNase_H"/>
</dbReference>
<dbReference type="InterPro" id="IPR022892">
    <property type="entry name" value="RNaseHI"/>
</dbReference>
<dbReference type="InterPro" id="IPR012337">
    <property type="entry name" value="RNaseH-like_sf"/>
</dbReference>
<keyword evidence="6" id="KW-0540">Nuclease</keyword>
<comment type="catalytic activity">
    <reaction evidence="1">
        <text>Endonucleolytic cleavage to 5'-phosphomonoester.</text>
        <dbReference type="EC" id="3.1.26.4"/>
    </reaction>
</comment>
<evidence type="ECO:0000256" key="5">
    <source>
        <dbReference type="ARBA" id="ARBA00012180"/>
    </source>
</evidence>
<evidence type="ECO:0000259" key="11">
    <source>
        <dbReference type="PROSITE" id="PS50879"/>
    </source>
</evidence>
<dbReference type="PANTHER" id="PTHR10642">
    <property type="entry name" value="RIBONUCLEASE H1"/>
    <property type="match status" value="1"/>
</dbReference>
<dbReference type="PROSITE" id="PS50879">
    <property type="entry name" value="RNASE_H_1"/>
    <property type="match status" value="1"/>
</dbReference>
<keyword evidence="8" id="KW-0255">Endonuclease</keyword>
<dbReference type="EMBL" id="VSSQ01000092">
    <property type="protein sequence ID" value="MPL75920.1"/>
    <property type="molecule type" value="Genomic_DNA"/>
</dbReference>
<keyword evidence="10" id="KW-0460">Magnesium</keyword>
<comment type="cofactor">
    <cofactor evidence="2">
        <name>Mg(2+)</name>
        <dbReference type="ChEBI" id="CHEBI:18420"/>
    </cofactor>
</comment>
<evidence type="ECO:0000256" key="6">
    <source>
        <dbReference type="ARBA" id="ARBA00022722"/>
    </source>
</evidence>
<evidence type="ECO:0000256" key="4">
    <source>
        <dbReference type="ARBA" id="ARBA00011245"/>
    </source>
</evidence>
<gene>
    <name evidence="12" type="primary">rnhA_6</name>
    <name evidence="12" type="ORF">SDC9_21763</name>
</gene>
<dbReference type="GO" id="GO:0043137">
    <property type="term" value="P:DNA replication, removal of RNA primer"/>
    <property type="evidence" value="ECO:0007669"/>
    <property type="project" value="TreeGrafter"/>
</dbReference>
<comment type="similarity">
    <text evidence="3">Belongs to the RNase H family.</text>
</comment>
<dbReference type="Pfam" id="PF00075">
    <property type="entry name" value="RNase_H"/>
    <property type="match status" value="1"/>
</dbReference>
<evidence type="ECO:0000256" key="8">
    <source>
        <dbReference type="ARBA" id="ARBA00022759"/>
    </source>
</evidence>
<dbReference type="Gene3D" id="3.30.420.10">
    <property type="entry name" value="Ribonuclease H-like superfamily/Ribonuclease H"/>
    <property type="match status" value="1"/>
</dbReference>
<dbReference type="SUPFAM" id="SSF53098">
    <property type="entry name" value="Ribonuclease H-like"/>
    <property type="match status" value="1"/>
</dbReference>
<keyword evidence="9 12" id="KW-0378">Hydrolase</keyword>
<evidence type="ECO:0000256" key="7">
    <source>
        <dbReference type="ARBA" id="ARBA00022723"/>
    </source>
</evidence>